<feature type="compositionally biased region" description="Polar residues" evidence="1">
    <location>
        <begin position="79"/>
        <end position="95"/>
    </location>
</feature>
<accession>A0A6J4V457</accession>
<organism evidence="2">
    <name type="scientific">uncultured Thermomicrobiales bacterium</name>
    <dbReference type="NCBI Taxonomy" id="1645740"/>
    <lineage>
        <taxon>Bacteria</taxon>
        <taxon>Pseudomonadati</taxon>
        <taxon>Thermomicrobiota</taxon>
        <taxon>Thermomicrobia</taxon>
        <taxon>Thermomicrobiales</taxon>
        <taxon>environmental samples</taxon>
    </lineage>
</organism>
<evidence type="ECO:0000313" key="2">
    <source>
        <dbReference type="EMBL" id="CAA9566746.1"/>
    </source>
</evidence>
<feature type="region of interest" description="Disordered" evidence="1">
    <location>
        <begin position="69"/>
        <end position="95"/>
    </location>
</feature>
<reference evidence="2" key="1">
    <citation type="submission" date="2020-02" db="EMBL/GenBank/DDBJ databases">
        <authorList>
            <person name="Meier V. D."/>
        </authorList>
    </citation>
    <scope>NUCLEOTIDE SEQUENCE</scope>
    <source>
        <strain evidence="2">AVDCRST_MAG73</strain>
    </source>
</reference>
<protein>
    <submittedName>
        <fullName evidence="2">Uncharacterized protein</fullName>
    </submittedName>
</protein>
<dbReference type="EMBL" id="CADCWE010000271">
    <property type="protein sequence ID" value="CAA9566746.1"/>
    <property type="molecule type" value="Genomic_DNA"/>
</dbReference>
<name>A0A6J4V457_9BACT</name>
<evidence type="ECO:0000256" key="1">
    <source>
        <dbReference type="SAM" id="MobiDB-lite"/>
    </source>
</evidence>
<gene>
    <name evidence="2" type="ORF">AVDCRST_MAG73-4255</name>
</gene>
<dbReference type="AlphaFoldDB" id="A0A6J4V457"/>
<proteinExistence type="predicted"/>
<sequence>MVAPDVPPSTFDASTSVEMLVARSYPGAGAAIEAASELICDVLTLPLAVVSPIAGDLWDVIHSRHVTIRSSPAPRSGLNPPSGTGNTAQNARCLR</sequence>